<gene>
    <name evidence="1" type="ORF">PGLA2088_LOCUS40362</name>
</gene>
<proteinExistence type="predicted"/>
<name>A0A813L019_POLGL</name>
<protein>
    <submittedName>
        <fullName evidence="1">Uncharacterized protein</fullName>
    </submittedName>
</protein>
<feature type="non-terminal residue" evidence="1">
    <location>
        <position position="1"/>
    </location>
</feature>
<comment type="caution">
    <text evidence="1">The sequence shown here is derived from an EMBL/GenBank/DDBJ whole genome shotgun (WGS) entry which is preliminary data.</text>
</comment>
<accession>A0A813L019</accession>
<dbReference type="Proteomes" id="UP000626109">
    <property type="component" value="Unassembled WGS sequence"/>
</dbReference>
<evidence type="ECO:0000313" key="1">
    <source>
        <dbReference type="EMBL" id="CAE8718931.1"/>
    </source>
</evidence>
<dbReference type="AlphaFoldDB" id="A0A813L019"/>
<reference evidence="1" key="1">
    <citation type="submission" date="2021-02" db="EMBL/GenBank/DDBJ databases">
        <authorList>
            <person name="Dougan E. K."/>
            <person name="Rhodes N."/>
            <person name="Thang M."/>
            <person name="Chan C."/>
        </authorList>
    </citation>
    <scope>NUCLEOTIDE SEQUENCE</scope>
</reference>
<dbReference type="EMBL" id="CAJNNW010033449">
    <property type="protein sequence ID" value="CAE8718931.1"/>
    <property type="molecule type" value="Genomic_DNA"/>
</dbReference>
<organism evidence="1 2">
    <name type="scientific">Polarella glacialis</name>
    <name type="common">Dinoflagellate</name>
    <dbReference type="NCBI Taxonomy" id="89957"/>
    <lineage>
        <taxon>Eukaryota</taxon>
        <taxon>Sar</taxon>
        <taxon>Alveolata</taxon>
        <taxon>Dinophyceae</taxon>
        <taxon>Suessiales</taxon>
        <taxon>Suessiaceae</taxon>
        <taxon>Polarella</taxon>
    </lineage>
</organism>
<sequence length="197" mass="20870">AGSHEQDQLQTLRSFELLGRTANTVVDGDLVSNEDWSGGALFAPPSAESFQISVTALEDPRTHPIFLGIAPRDSDLTMVNFFSTGGGIFLCLGGQASESLMSALGAPGGPAMHAFGERRALQDMPVAEAGSTVELHYTEAKGESGEVEGHLCFLLSDSAGVLHQIRPVLGRPLRRGGWCPCLLLCLPGTRVQVKRLA</sequence>
<evidence type="ECO:0000313" key="2">
    <source>
        <dbReference type="Proteomes" id="UP000626109"/>
    </source>
</evidence>